<keyword evidence="9" id="KW-1185">Reference proteome</keyword>
<feature type="domain" description="OmpA-like" evidence="7">
    <location>
        <begin position="238"/>
        <end position="343"/>
    </location>
</feature>
<keyword evidence="2 4" id="KW-0472">Membrane</keyword>
<dbReference type="KEGG" id="mgod:E7746_11065"/>
<dbReference type="Proteomes" id="UP000297031">
    <property type="component" value="Chromosome"/>
</dbReference>
<dbReference type="OrthoDB" id="1100173at2"/>
<accession>A0A4P7VLF1</accession>
<evidence type="ECO:0000256" key="6">
    <source>
        <dbReference type="SAM" id="Phobius"/>
    </source>
</evidence>
<dbReference type="InterPro" id="IPR006664">
    <property type="entry name" value="OMP_bac"/>
</dbReference>
<evidence type="ECO:0000256" key="5">
    <source>
        <dbReference type="SAM" id="MobiDB-lite"/>
    </source>
</evidence>
<dbReference type="RefSeq" id="WP_136410825.1">
    <property type="nucleotide sequence ID" value="NZ_CANQMU010000016.1"/>
</dbReference>
<dbReference type="CDD" id="cd07185">
    <property type="entry name" value="OmpA_C-like"/>
    <property type="match status" value="1"/>
</dbReference>
<dbReference type="AlphaFoldDB" id="A0A4P7VLF1"/>
<evidence type="ECO:0000313" key="8">
    <source>
        <dbReference type="EMBL" id="QCD36382.1"/>
    </source>
</evidence>
<gene>
    <name evidence="8" type="ORF">E7746_11065</name>
</gene>
<keyword evidence="6" id="KW-1133">Transmembrane helix</keyword>
<dbReference type="InterPro" id="IPR006665">
    <property type="entry name" value="OmpA-like"/>
</dbReference>
<evidence type="ECO:0000313" key="9">
    <source>
        <dbReference type="Proteomes" id="UP000297031"/>
    </source>
</evidence>
<keyword evidence="3" id="KW-0998">Cell outer membrane</keyword>
<evidence type="ECO:0000256" key="2">
    <source>
        <dbReference type="ARBA" id="ARBA00023136"/>
    </source>
</evidence>
<dbReference type="PANTHER" id="PTHR30329:SF21">
    <property type="entry name" value="LIPOPROTEIN YIAD-RELATED"/>
    <property type="match status" value="1"/>
</dbReference>
<evidence type="ECO:0000256" key="3">
    <source>
        <dbReference type="ARBA" id="ARBA00023237"/>
    </source>
</evidence>
<evidence type="ECO:0000256" key="1">
    <source>
        <dbReference type="ARBA" id="ARBA00004442"/>
    </source>
</evidence>
<name>A0A4P7VLF1_9BACT</name>
<dbReference type="PROSITE" id="PS51123">
    <property type="entry name" value="OMPA_2"/>
    <property type="match status" value="1"/>
</dbReference>
<dbReference type="GO" id="GO:0009279">
    <property type="term" value="C:cell outer membrane"/>
    <property type="evidence" value="ECO:0007669"/>
    <property type="project" value="UniProtKB-SubCell"/>
</dbReference>
<feature type="region of interest" description="Disordered" evidence="5">
    <location>
        <begin position="1"/>
        <end position="36"/>
    </location>
</feature>
<feature type="transmembrane region" description="Helical" evidence="6">
    <location>
        <begin position="94"/>
        <end position="115"/>
    </location>
</feature>
<dbReference type="Gene3D" id="3.30.1330.60">
    <property type="entry name" value="OmpA-like domain"/>
    <property type="match status" value="1"/>
</dbReference>
<evidence type="ECO:0000259" key="7">
    <source>
        <dbReference type="PROSITE" id="PS51123"/>
    </source>
</evidence>
<sequence length="343" mass="35032">MADKDFTHRKLQGHPQPKSLNAKEVQKELPGHIQPKELEVHPEPMGLPAHEKSGAADAAGIAAAAMGATAAAAGAANKPSADVETADVDNTPKYVKWGAIGVLALVVAALAGLFLGGRHWNLASSEPQMARNTVVTKVNSPAGTSSTVDSPAPTSLFLVVMGDDKNVEIGDENADVAINTTSVTLPDVDVIAQYDEGDNAAAAAAAPSDAATVSATAATAPTTSATAAKTAPAASASNNVAASGASVICLFGFDSSEVQDTKTLENLAAEAKKSGRNVVIKAYTDEVGNVDYNKALSMRRAKAVSDYLVAHGVPADHISTQGMGPTHAFATNARDRFAQVTLN</sequence>
<reference evidence="8 9" key="1">
    <citation type="submission" date="2019-02" db="EMBL/GenBank/DDBJ databases">
        <title>Isolation and identification of novel species under the genus Muribaculum.</title>
        <authorList>
            <person name="Miyake S."/>
            <person name="Ding Y."/>
            <person name="Low A."/>
            <person name="Soh M."/>
            <person name="Seedorf H."/>
        </authorList>
    </citation>
    <scope>NUCLEOTIDE SEQUENCE [LARGE SCALE GENOMIC DNA]</scope>
    <source>
        <strain evidence="8 9">TLL-A4</strain>
    </source>
</reference>
<dbReference type="PRINTS" id="PR01021">
    <property type="entry name" value="OMPADOMAIN"/>
</dbReference>
<comment type="subcellular location">
    <subcellularLocation>
        <location evidence="1">Cell outer membrane</location>
    </subcellularLocation>
</comment>
<proteinExistence type="predicted"/>
<dbReference type="EMBL" id="CP039393">
    <property type="protein sequence ID" value="QCD36382.1"/>
    <property type="molecule type" value="Genomic_DNA"/>
</dbReference>
<feature type="compositionally biased region" description="Basic and acidic residues" evidence="5">
    <location>
        <begin position="24"/>
        <end position="36"/>
    </location>
</feature>
<dbReference type="InterPro" id="IPR036737">
    <property type="entry name" value="OmpA-like_sf"/>
</dbReference>
<organism evidence="8 9">
    <name type="scientific">Muribaculum gordoncarteri</name>
    <dbReference type="NCBI Taxonomy" id="2530390"/>
    <lineage>
        <taxon>Bacteria</taxon>
        <taxon>Pseudomonadati</taxon>
        <taxon>Bacteroidota</taxon>
        <taxon>Bacteroidia</taxon>
        <taxon>Bacteroidales</taxon>
        <taxon>Muribaculaceae</taxon>
        <taxon>Muribaculum</taxon>
    </lineage>
</organism>
<keyword evidence="6" id="KW-0812">Transmembrane</keyword>
<dbReference type="PANTHER" id="PTHR30329">
    <property type="entry name" value="STATOR ELEMENT OF FLAGELLAR MOTOR COMPLEX"/>
    <property type="match status" value="1"/>
</dbReference>
<evidence type="ECO:0000256" key="4">
    <source>
        <dbReference type="PROSITE-ProRule" id="PRU00473"/>
    </source>
</evidence>
<protein>
    <submittedName>
        <fullName evidence="8">OmpA family protein</fullName>
    </submittedName>
</protein>
<dbReference type="SUPFAM" id="SSF103088">
    <property type="entry name" value="OmpA-like"/>
    <property type="match status" value="1"/>
</dbReference>
<dbReference type="InterPro" id="IPR050330">
    <property type="entry name" value="Bact_OuterMem_StrucFunc"/>
</dbReference>
<dbReference type="Pfam" id="PF00691">
    <property type="entry name" value="OmpA"/>
    <property type="match status" value="1"/>
</dbReference>